<dbReference type="Proteomes" id="UP001060215">
    <property type="component" value="Chromosome 4"/>
</dbReference>
<comment type="caution">
    <text evidence="1">The sequence shown here is derived from an EMBL/GenBank/DDBJ whole genome shotgun (WGS) entry which is preliminary data.</text>
</comment>
<evidence type="ECO:0000313" key="1">
    <source>
        <dbReference type="EMBL" id="KAI8014056.1"/>
    </source>
</evidence>
<reference evidence="1 2" key="1">
    <citation type="journal article" date="2022" name="Plant J.">
        <title>Chromosome-level genome of Camellia lanceoleosa provides a valuable resource for understanding genome evolution and self-incompatibility.</title>
        <authorList>
            <person name="Gong W."/>
            <person name="Xiao S."/>
            <person name="Wang L."/>
            <person name="Liao Z."/>
            <person name="Chang Y."/>
            <person name="Mo W."/>
            <person name="Hu G."/>
            <person name="Li W."/>
            <person name="Zhao G."/>
            <person name="Zhu H."/>
            <person name="Hu X."/>
            <person name="Ji K."/>
            <person name="Xiang X."/>
            <person name="Song Q."/>
            <person name="Yuan D."/>
            <person name="Jin S."/>
            <person name="Zhang L."/>
        </authorList>
    </citation>
    <scope>NUCLEOTIDE SEQUENCE [LARGE SCALE GENOMIC DNA]</scope>
    <source>
        <strain evidence="1">SQ_2022a</strain>
    </source>
</reference>
<sequence>MLIKVRLNAQVGQISWDRMCNMCHVCGAVSTMSNECKENHENENSIKLNGNDAVWPCKFCGEKKEKESIKQDGSSPYATPLISPTRSLTSSDSTVSSCSDFSVDAYQNGRGYQEEVGSDSCREDLNFRPNGHHQNLSCPIHENGIHRSNMVAKDNVKESSSVNNRGTASRDAEIVGNGDNQEAKDNVFGSASLDINLETETAHSSKDELDFFIWIPPYAEDIEDDIEDSVVNYDDDDDDECGDGTKWGKPCSLSSFGEEGSGSYRFRAEKQKAMEEVMNGKFKALVCQLLRSVGVSSSGEDGDSWVDIVTSLSWEAASFVKPDATEGKAMDPDGYVKIKCVATGSPSQSQVIRGLVFKKHAAHKHMPTKYKNPRLLLIRGALGLSSSGLSSFESMQQEQDSLKSIIDMIEMCHPNVVLVEKTVSRDIQESILAKGMTLVFDMKLHRLERVARCTGSPILSTEILAGQKLKHCDSLYFEKFVEEHTGSGDVGKRPCKTLMFIEGCPTRLGCTILLKGTHSNELKRIKCVVQCAVVMAYHLILETSFLLDQGAMFSTIPFNGVPSVSPTDRHFPSAQSGNSKFSCLEEPNAETNSSCTIDIPISNGFHEEGSHNLNLALEGNSTFSYEPYNPVVLSGLSSLSASLKRVIGDSFPLLSSDSCPSMSTYVECNGRDSNGQNPASLHVSISPEAFDHCDVEVKGSSDEDKASDHEQSNSPSACCEAPSDTQKSGGNGEDQMQSKDNISTVLDSESILVLMSIRNASRGTICEQSHLSHIKFYRNFDVPLGKFLQDNLLNQRLQCKTCNEPPNAHFYYYAHHNKQLTIQVRSLPNMWHLPGEAEGKLWMWSRCGKCKAHNGNSKSTKRVLVSTAARGLSFGKFLDLSFSNHSSFSRPSSCGHSLHRDFLCFFGLGPMVAMLRYSQVETYSVSLPPQKLEFSNLIKRELLKREIENVYMKGIHLFEEVAKSLQEISSRFSGSSVNLGGTIKEFSDIEEMLKQERSQFEMNIQNAVVKSGNPDEGMYKLPSLNRFLCDLQLESCIWDQRLHSLLSSDSRVINNRTTGKAMQKQTYLDDGTGAGETNKEVNSFGNGDKISDNGVDMKIKSEPSLESKEFPIQEIANEGSRERAEPFTSSIVAEDIGGLNASGHVPIQFCSGDDNCEEENRPSLGDLEVDRTIPITADLGGGVHDINVSQRDSSYFPLLPNSENLKGSSVWTSFSEIRREYLKDLQRGYVPKLESICSYTVESFPNALGLITEEGSRLHIPLGTDEYIVSDYEDEFSSIIACALTLLNDVPAPTTVLNDDARRDKVTMAKMYEMSHSLTRISSLTSPHFSSVGSLDSDGTHSPRSLEESHLSSFDGLNLLDSLVSFGDLHPEVSMGFGKLPGRGKYSVLCLYANQFRELRNGCCPSELDYIASLSRCRNWDAKGGKSKSFFAKTLDDRFIIKEIKKTEFESFAKFAPDYFGYMNECYEQGNQTCLAKILGIYQITIRQTKSGKEIKYDLMVMENLSFGRNITRQYDLKGALHARFNSAADGSGDVLLDQNFVNDMNASPLYVGTKSKRLLQRAVWNDTTFLNSINVMDYSLLVGVDTHRRELVCGIIDYLRQYTWDKQLETWVKSSLVVPKNQLPTIISPREYKKRFRKFITTYFLSVPDHWCSQRSSNPCKLCGTGTSHDDDSSHSKSHDQKEQNGFSK</sequence>
<gene>
    <name evidence="1" type="ORF">LOK49_LG05G02009</name>
</gene>
<accession>A0ACC0HLQ6</accession>
<keyword evidence="2" id="KW-1185">Reference proteome</keyword>
<name>A0ACC0HLQ6_9ERIC</name>
<protein>
    <submittedName>
        <fullName evidence="1">1-phosphatidylinositol-3-phosphate 5-kinase FAB1D</fullName>
    </submittedName>
</protein>
<evidence type="ECO:0000313" key="2">
    <source>
        <dbReference type="Proteomes" id="UP001060215"/>
    </source>
</evidence>
<dbReference type="EMBL" id="CM045761">
    <property type="protein sequence ID" value="KAI8014056.1"/>
    <property type="molecule type" value="Genomic_DNA"/>
</dbReference>
<proteinExistence type="predicted"/>
<organism evidence="1 2">
    <name type="scientific">Camellia lanceoleosa</name>
    <dbReference type="NCBI Taxonomy" id="1840588"/>
    <lineage>
        <taxon>Eukaryota</taxon>
        <taxon>Viridiplantae</taxon>
        <taxon>Streptophyta</taxon>
        <taxon>Embryophyta</taxon>
        <taxon>Tracheophyta</taxon>
        <taxon>Spermatophyta</taxon>
        <taxon>Magnoliopsida</taxon>
        <taxon>eudicotyledons</taxon>
        <taxon>Gunneridae</taxon>
        <taxon>Pentapetalae</taxon>
        <taxon>asterids</taxon>
        <taxon>Ericales</taxon>
        <taxon>Theaceae</taxon>
        <taxon>Camellia</taxon>
    </lineage>
</organism>